<sequence>VLLNISVTQESPVYDGHTRKIDLSREKNQNQRNLANSTNKKIAIFWTYKETSRAGKDHQEGGIPARRR</sequence>
<gene>
    <name evidence="1" type="primary">ORF71092</name>
</gene>
<dbReference type="AlphaFoldDB" id="A0A0B6ZMN0"/>
<accession>A0A0B6ZMN0</accession>
<protein>
    <submittedName>
        <fullName evidence="1">Uncharacterized protein</fullName>
    </submittedName>
</protein>
<name>A0A0B6ZMN0_9EUPU</name>
<feature type="non-terminal residue" evidence="1">
    <location>
        <position position="1"/>
    </location>
</feature>
<organism evidence="1">
    <name type="scientific">Arion vulgaris</name>
    <dbReference type="NCBI Taxonomy" id="1028688"/>
    <lineage>
        <taxon>Eukaryota</taxon>
        <taxon>Metazoa</taxon>
        <taxon>Spiralia</taxon>
        <taxon>Lophotrochozoa</taxon>
        <taxon>Mollusca</taxon>
        <taxon>Gastropoda</taxon>
        <taxon>Heterobranchia</taxon>
        <taxon>Euthyneura</taxon>
        <taxon>Panpulmonata</taxon>
        <taxon>Eupulmonata</taxon>
        <taxon>Stylommatophora</taxon>
        <taxon>Helicina</taxon>
        <taxon>Arionoidea</taxon>
        <taxon>Arionidae</taxon>
        <taxon>Arion</taxon>
    </lineage>
</organism>
<reference evidence="1" key="1">
    <citation type="submission" date="2014-12" db="EMBL/GenBank/DDBJ databases">
        <title>Insight into the proteome of Arion vulgaris.</title>
        <authorList>
            <person name="Aradska J."/>
            <person name="Bulat T."/>
            <person name="Smidak R."/>
            <person name="Sarate P."/>
            <person name="Gangsoo J."/>
            <person name="Sialana F."/>
            <person name="Bilban M."/>
            <person name="Lubec G."/>
        </authorList>
    </citation>
    <scope>NUCLEOTIDE SEQUENCE</scope>
    <source>
        <tissue evidence="1">Skin</tissue>
    </source>
</reference>
<proteinExistence type="predicted"/>
<evidence type="ECO:0000313" key="1">
    <source>
        <dbReference type="EMBL" id="CEK69662.1"/>
    </source>
</evidence>
<feature type="non-terminal residue" evidence="1">
    <location>
        <position position="68"/>
    </location>
</feature>
<dbReference type="EMBL" id="HACG01022797">
    <property type="protein sequence ID" value="CEK69662.1"/>
    <property type="molecule type" value="Transcribed_RNA"/>
</dbReference>